<accession>A0A844XU34</accession>
<dbReference type="Pfam" id="PF25994">
    <property type="entry name" value="HH_AprE"/>
    <property type="match status" value="1"/>
</dbReference>
<evidence type="ECO:0000313" key="12">
    <source>
        <dbReference type="EMBL" id="MXO48653.1"/>
    </source>
</evidence>
<dbReference type="Proteomes" id="UP000448199">
    <property type="component" value="Unassembled WGS sequence"/>
</dbReference>
<dbReference type="InterPro" id="IPR050739">
    <property type="entry name" value="MFP"/>
</dbReference>
<keyword evidence="7 9" id="KW-1133">Transmembrane helix</keyword>
<dbReference type="Gene3D" id="2.40.50.100">
    <property type="match status" value="2"/>
</dbReference>
<comment type="subcellular location">
    <subcellularLocation>
        <location evidence="1 9">Cell inner membrane</location>
        <topology evidence="1 9">Single-pass membrane protein</topology>
    </subcellularLocation>
</comment>
<evidence type="ECO:0000256" key="4">
    <source>
        <dbReference type="ARBA" id="ARBA00022475"/>
    </source>
</evidence>
<dbReference type="InterPro" id="IPR058781">
    <property type="entry name" value="HH_AprE-like"/>
</dbReference>
<comment type="caution">
    <text evidence="12">The sequence shown here is derived from an EMBL/GenBank/DDBJ whole genome shotgun (WGS) entry which is preliminary data.</text>
</comment>
<dbReference type="PRINTS" id="PR01490">
    <property type="entry name" value="RTXTOXIND"/>
</dbReference>
<evidence type="ECO:0000259" key="11">
    <source>
        <dbReference type="Pfam" id="PF26002"/>
    </source>
</evidence>
<reference evidence="12 13" key="1">
    <citation type="submission" date="2019-12" db="EMBL/GenBank/DDBJ databases">
        <title>Genomic-based taxomic classification of the family Erythrobacteraceae.</title>
        <authorList>
            <person name="Xu L."/>
        </authorList>
    </citation>
    <scope>NUCLEOTIDE SEQUENCE [LARGE SCALE GENOMIC DNA]</scope>
    <source>
        <strain evidence="12 13">DSM 17792</strain>
    </source>
</reference>
<evidence type="ECO:0000256" key="8">
    <source>
        <dbReference type="ARBA" id="ARBA00023136"/>
    </source>
</evidence>
<keyword evidence="4 9" id="KW-1003">Cell membrane</keyword>
<keyword evidence="13" id="KW-1185">Reference proteome</keyword>
<keyword evidence="3 9" id="KW-0813">Transport</keyword>
<keyword evidence="5 9" id="KW-0997">Cell inner membrane</keyword>
<evidence type="ECO:0000256" key="1">
    <source>
        <dbReference type="ARBA" id="ARBA00004377"/>
    </source>
</evidence>
<feature type="domain" description="AprE-like beta-barrel" evidence="11">
    <location>
        <begin position="338"/>
        <end position="425"/>
    </location>
</feature>
<dbReference type="RefSeq" id="WP_160728214.1">
    <property type="nucleotide sequence ID" value="NZ_WTYC01000005.1"/>
</dbReference>
<dbReference type="SUPFAM" id="SSF111369">
    <property type="entry name" value="HlyD-like secretion proteins"/>
    <property type="match status" value="1"/>
</dbReference>
<evidence type="ECO:0000259" key="10">
    <source>
        <dbReference type="Pfam" id="PF25994"/>
    </source>
</evidence>
<dbReference type="InterPro" id="IPR058982">
    <property type="entry name" value="Beta-barrel_AprE"/>
</dbReference>
<dbReference type="Gene3D" id="1.10.287.470">
    <property type="entry name" value="Helix hairpin bin"/>
    <property type="match status" value="1"/>
</dbReference>
<evidence type="ECO:0000256" key="3">
    <source>
        <dbReference type="ARBA" id="ARBA00022448"/>
    </source>
</evidence>
<evidence type="ECO:0000256" key="6">
    <source>
        <dbReference type="ARBA" id="ARBA00022692"/>
    </source>
</evidence>
<keyword evidence="6 9" id="KW-0812">Transmembrane</keyword>
<dbReference type="GO" id="GO:0005886">
    <property type="term" value="C:plasma membrane"/>
    <property type="evidence" value="ECO:0007669"/>
    <property type="project" value="UniProtKB-SubCell"/>
</dbReference>
<evidence type="ECO:0000256" key="5">
    <source>
        <dbReference type="ARBA" id="ARBA00022519"/>
    </source>
</evidence>
<evidence type="ECO:0000256" key="2">
    <source>
        <dbReference type="ARBA" id="ARBA00009477"/>
    </source>
</evidence>
<feature type="transmembrane region" description="Helical" evidence="9">
    <location>
        <begin position="39"/>
        <end position="57"/>
    </location>
</feature>
<dbReference type="InterPro" id="IPR010129">
    <property type="entry name" value="T1SS_HlyD"/>
</dbReference>
<comment type="similarity">
    <text evidence="2 9">Belongs to the membrane fusion protein (MFP) (TC 8.A.1) family.</text>
</comment>
<feature type="domain" description="AprE-like long alpha-helical hairpin" evidence="10">
    <location>
        <begin position="113"/>
        <end position="295"/>
    </location>
</feature>
<evidence type="ECO:0000256" key="7">
    <source>
        <dbReference type="ARBA" id="ARBA00022989"/>
    </source>
</evidence>
<dbReference type="AlphaFoldDB" id="A0A844XU34"/>
<sequence length="451" mass="48485">MNTLPQESREEPIVIEEDEQHRHLEDFVGDIEPGKASKLLFWGILLFFVVFIVWAALAEIDRTVRGMGRVIASSELQVVSSLEGGILEDILVRPGDSVSAGQPLLRLDPTETGANLGSTEATAQALDMKVARLTAEVTGRAPRYPAPADEEAARQLEIERALYSSRQASLRSALSAGQAQLQRSRQSVAEAEAAIDSRQSTLTRAEAELAAIRPLVENGIEPRMSLARAESEASTARSDLAGARASLGRAQAQVAESVANLASVRQDWREQAASELAVTQAEFEARSSSLPALQERVQRTTLRAPIAGKVSRVLVTTRGSAVNPGEPLVELVAQEDSLLIEARVSPQDIGNIRTGQKAKVGITAYDQAVYGTLEGTVSTISADSIQDPQSGEIYYLVRVTTRENALEGPGGQELAIGPGMVADISLLGDKRTVLQYILTPITRLSETAFRE</sequence>
<dbReference type="PANTHER" id="PTHR30386:SF26">
    <property type="entry name" value="TRANSPORT PROTEIN COMB"/>
    <property type="match status" value="1"/>
</dbReference>
<dbReference type="Pfam" id="PF26002">
    <property type="entry name" value="Beta-barrel_AprE"/>
    <property type="match status" value="1"/>
</dbReference>
<gene>
    <name evidence="12" type="ORF">GRI69_10325</name>
</gene>
<organism evidence="12 13">
    <name type="scientific">Qipengyuania vulgaris</name>
    <dbReference type="NCBI Taxonomy" id="291985"/>
    <lineage>
        <taxon>Bacteria</taxon>
        <taxon>Pseudomonadati</taxon>
        <taxon>Pseudomonadota</taxon>
        <taxon>Alphaproteobacteria</taxon>
        <taxon>Sphingomonadales</taxon>
        <taxon>Erythrobacteraceae</taxon>
        <taxon>Qipengyuania</taxon>
    </lineage>
</organism>
<dbReference type="NCBIfam" id="TIGR01843">
    <property type="entry name" value="type_I_hlyD"/>
    <property type="match status" value="1"/>
</dbReference>
<dbReference type="OrthoDB" id="9810980at2"/>
<keyword evidence="8 9" id="KW-0472">Membrane</keyword>
<dbReference type="GO" id="GO:0015031">
    <property type="term" value="P:protein transport"/>
    <property type="evidence" value="ECO:0007669"/>
    <property type="project" value="InterPro"/>
</dbReference>
<evidence type="ECO:0000313" key="13">
    <source>
        <dbReference type="Proteomes" id="UP000448199"/>
    </source>
</evidence>
<dbReference type="Gene3D" id="2.40.30.170">
    <property type="match status" value="1"/>
</dbReference>
<protein>
    <recommendedName>
        <fullName evidence="9">Membrane fusion protein (MFP) family protein</fullName>
    </recommendedName>
</protein>
<evidence type="ECO:0000256" key="9">
    <source>
        <dbReference type="RuleBase" id="RU365093"/>
    </source>
</evidence>
<dbReference type="EMBL" id="WTYC01000005">
    <property type="protein sequence ID" value="MXO48653.1"/>
    <property type="molecule type" value="Genomic_DNA"/>
</dbReference>
<name>A0A844XU34_9SPHN</name>
<proteinExistence type="inferred from homology"/>
<dbReference type="PANTHER" id="PTHR30386">
    <property type="entry name" value="MEMBRANE FUSION SUBUNIT OF EMRAB-TOLC MULTIDRUG EFFLUX PUMP"/>
    <property type="match status" value="1"/>
</dbReference>